<sequence>MNKLWPMFLTLSLLFTGCNLIVREGMKQHKVQKDIQSYEEDVPIEDTWPKDQCPGSISEHKGFSWDKMNIDQKRSCIEPHIEFLYIEEDKNYIELGEVRSVQFYIDQLDQYYAGEEHDHVIISDALMEIEMKTGTIKKIIMPDER</sequence>
<name>A0A1N7JZY6_9BACL</name>
<protein>
    <recommendedName>
        <fullName evidence="3">Lipoprotein</fullName>
    </recommendedName>
</protein>
<accession>A0A1N7JZY6</accession>
<evidence type="ECO:0000313" key="1">
    <source>
        <dbReference type="EMBL" id="SIS54887.1"/>
    </source>
</evidence>
<keyword evidence="2" id="KW-1185">Reference proteome</keyword>
<dbReference type="PROSITE" id="PS51257">
    <property type="entry name" value="PROKAR_LIPOPROTEIN"/>
    <property type="match status" value="1"/>
</dbReference>
<proteinExistence type="predicted"/>
<evidence type="ECO:0000313" key="2">
    <source>
        <dbReference type="Proteomes" id="UP000186795"/>
    </source>
</evidence>
<organism evidence="1 2">
    <name type="scientific">Kroppenstedtia eburnea</name>
    <dbReference type="NCBI Taxonomy" id="714067"/>
    <lineage>
        <taxon>Bacteria</taxon>
        <taxon>Bacillati</taxon>
        <taxon>Bacillota</taxon>
        <taxon>Bacilli</taxon>
        <taxon>Bacillales</taxon>
        <taxon>Thermoactinomycetaceae</taxon>
        <taxon>Kroppenstedtia</taxon>
    </lineage>
</organism>
<gene>
    <name evidence="1" type="ORF">SAMN05421790_102376</name>
</gene>
<dbReference type="RefSeq" id="WP_040387479.1">
    <property type="nucleotide sequence ID" value="NZ_CP048103.1"/>
</dbReference>
<dbReference type="EMBL" id="FTOD01000002">
    <property type="protein sequence ID" value="SIS54887.1"/>
    <property type="molecule type" value="Genomic_DNA"/>
</dbReference>
<reference evidence="2" key="1">
    <citation type="submission" date="2017-01" db="EMBL/GenBank/DDBJ databases">
        <authorList>
            <person name="Varghese N."/>
            <person name="Submissions S."/>
        </authorList>
    </citation>
    <scope>NUCLEOTIDE SEQUENCE [LARGE SCALE GENOMIC DNA]</scope>
    <source>
        <strain evidence="2">DSM 45196</strain>
    </source>
</reference>
<evidence type="ECO:0008006" key="3">
    <source>
        <dbReference type="Google" id="ProtNLM"/>
    </source>
</evidence>
<dbReference type="AlphaFoldDB" id="A0A1N7JZY6"/>
<dbReference type="Proteomes" id="UP000186795">
    <property type="component" value="Unassembled WGS sequence"/>
</dbReference>